<evidence type="ECO:0000256" key="1">
    <source>
        <dbReference type="ARBA" id="ARBA00001798"/>
    </source>
</evidence>
<gene>
    <name evidence="13" type="ORF">KCU76_g13354</name>
</gene>
<keyword evidence="4" id="KW-0479">Metal-binding</keyword>
<dbReference type="PROSITE" id="PS51873">
    <property type="entry name" value="TRIAD"/>
    <property type="match status" value="1"/>
</dbReference>
<dbReference type="Pfam" id="PF22191">
    <property type="entry name" value="IBR_1"/>
    <property type="match status" value="1"/>
</dbReference>
<keyword evidence="8" id="KW-0862">Zinc</keyword>
<evidence type="ECO:0000256" key="8">
    <source>
        <dbReference type="ARBA" id="ARBA00022833"/>
    </source>
</evidence>
<feature type="domain" description="RING-type" evidence="11">
    <location>
        <begin position="147"/>
        <end position="201"/>
    </location>
</feature>
<dbReference type="InterPro" id="IPR013083">
    <property type="entry name" value="Znf_RING/FYVE/PHD"/>
</dbReference>
<dbReference type="GO" id="GO:0008270">
    <property type="term" value="F:zinc ion binding"/>
    <property type="evidence" value="ECO:0007669"/>
    <property type="project" value="UniProtKB-KW"/>
</dbReference>
<dbReference type="InterPro" id="IPR002867">
    <property type="entry name" value="IBR_dom"/>
</dbReference>
<dbReference type="CDD" id="cd20335">
    <property type="entry name" value="BRcat_RBR"/>
    <property type="match status" value="1"/>
</dbReference>
<dbReference type="Proteomes" id="UP000779574">
    <property type="component" value="Unassembled WGS sequence"/>
</dbReference>
<keyword evidence="3" id="KW-0808">Transferase</keyword>
<evidence type="ECO:0000256" key="10">
    <source>
        <dbReference type="SAM" id="MobiDB-lite"/>
    </source>
</evidence>
<dbReference type="PANTHER" id="PTHR11685">
    <property type="entry name" value="RBR FAMILY RING FINGER AND IBR DOMAIN-CONTAINING"/>
    <property type="match status" value="1"/>
</dbReference>
<reference evidence="13" key="2">
    <citation type="submission" date="2021-08" db="EMBL/GenBank/DDBJ databases">
        <authorList>
            <person name="Gostincar C."/>
            <person name="Sun X."/>
            <person name="Song Z."/>
            <person name="Gunde-Cimerman N."/>
        </authorList>
    </citation>
    <scope>NUCLEOTIDE SEQUENCE</scope>
    <source>
        <strain evidence="13">EXF-9911</strain>
    </source>
</reference>
<dbReference type="Gene3D" id="1.20.120.1750">
    <property type="match status" value="1"/>
</dbReference>
<organism evidence="13 14">
    <name type="scientific">Aureobasidium melanogenum</name>
    <name type="common">Aureobasidium pullulans var. melanogenum</name>
    <dbReference type="NCBI Taxonomy" id="46634"/>
    <lineage>
        <taxon>Eukaryota</taxon>
        <taxon>Fungi</taxon>
        <taxon>Dikarya</taxon>
        <taxon>Ascomycota</taxon>
        <taxon>Pezizomycotina</taxon>
        <taxon>Dothideomycetes</taxon>
        <taxon>Dothideomycetidae</taxon>
        <taxon>Dothideales</taxon>
        <taxon>Saccotheciaceae</taxon>
        <taxon>Aureobasidium</taxon>
    </lineage>
</organism>
<dbReference type="GO" id="GO:0016567">
    <property type="term" value="P:protein ubiquitination"/>
    <property type="evidence" value="ECO:0007669"/>
    <property type="project" value="InterPro"/>
</dbReference>
<name>A0A9P8E725_AURME</name>
<dbReference type="InterPro" id="IPR001841">
    <property type="entry name" value="Znf_RING"/>
</dbReference>
<protein>
    <recommendedName>
        <fullName evidence="2">RBR-type E3 ubiquitin transferase</fullName>
        <ecNumber evidence="2">2.3.2.31</ecNumber>
    </recommendedName>
</protein>
<dbReference type="PROSITE" id="PS50089">
    <property type="entry name" value="ZF_RING_2"/>
    <property type="match status" value="1"/>
</dbReference>
<evidence type="ECO:0000256" key="4">
    <source>
        <dbReference type="ARBA" id="ARBA00022723"/>
    </source>
</evidence>
<dbReference type="SMART" id="SM00647">
    <property type="entry name" value="IBR"/>
    <property type="match status" value="2"/>
</dbReference>
<dbReference type="AlphaFoldDB" id="A0A9P8E725"/>
<reference evidence="13" key="1">
    <citation type="journal article" date="2021" name="J Fungi (Basel)">
        <title>Virulence traits and population genomics of the black yeast Aureobasidium melanogenum.</title>
        <authorList>
            <person name="Cernosa A."/>
            <person name="Sun X."/>
            <person name="Gostincar C."/>
            <person name="Fang C."/>
            <person name="Gunde-Cimerman N."/>
            <person name="Song Z."/>
        </authorList>
    </citation>
    <scope>NUCLEOTIDE SEQUENCE</scope>
    <source>
        <strain evidence="13">EXF-9911</strain>
    </source>
</reference>
<feature type="non-terminal residue" evidence="13">
    <location>
        <position position="384"/>
    </location>
</feature>
<dbReference type="EC" id="2.3.2.31" evidence="2"/>
<dbReference type="SUPFAM" id="SSF57850">
    <property type="entry name" value="RING/U-box"/>
    <property type="match status" value="3"/>
</dbReference>
<accession>A0A9P8E725</accession>
<feature type="compositionally biased region" description="Polar residues" evidence="10">
    <location>
        <begin position="78"/>
        <end position="95"/>
    </location>
</feature>
<keyword evidence="5" id="KW-0677">Repeat</keyword>
<evidence type="ECO:0000256" key="2">
    <source>
        <dbReference type="ARBA" id="ARBA00012251"/>
    </source>
</evidence>
<proteinExistence type="predicted"/>
<evidence type="ECO:0000256" key="9">
    <source>
        <dbReference type="PROSITE-ProRule" id="PRU00175"/>
    </source>
</evidence>
<keyword evidence="6 9" id="KW-0863">Zinc-finger</keyword>
<dbReference type="GO" id="GO:0061630">
    <property type="term" value="F:ubiquitin protein ligase activity"/>
    <property type="evidence" value="ECO:0007669"/>
    <property type="project" value="UniProtKB-EC"/>
</dbReference>
<evidence type="ECO:0000259" key="11">
    <source>
        <dbReference type="PROSITE" id="PS50089"/>
    </source>
</evidence>
<sequence length="384" mass="44143">MASSDAGNAYRLSSDSEYYLAPERPMSVDLPILSTGYRSVLHQPSPTTKDFENRADFFESRNNISSFMPSGRIDSERNSSAQPRSPLASGTDNKSANLVHGSLQKLLWEEQERLAAQIAGDYDMALHLQEEEDSRRVAESQTLTRDCAVCCESLHVLEFPVRPPSNHCTHLAEVCSACLQQWVATKIDANARATIDCPQCTTLLNHEDVRRACRNPETFARYDRFATRAIIDDLRDFHWCLRVGCTGGQEQVGGLGYMKCHSCNYEQCLHHKTEWHHGESCRQYDARLLNQTERMTHEQEERETTRFMAQQQNSTVWKKCPKCQVLIEKTDGCDQMKCRAKNCRQKFCWECLATWEDMLKHKDKAHAVSCKYRTRERYPYGYNG</sequence>
<evidence type="ECO:0000313" key="13">
    <source>
        <dbReference type="EMBL" id="KAG9683072.1"/>
    </source>
</evidence>
<evidence type="ECO:0000256" key="3">
    <source>
        <dbReference type="ARBA" id="ARBA00022679"/>
    </source>
</evidence>
<dbReference type="InterPro" id="IPR044066">
    <property type="entry name" value="TRIAD_supradom"/>
</dbReference>
<evidence type="ECO:0000313" key="14">
    <source>
        <dbReference type="Proteomes" id="UP000779574"/>
    </source>
</evidence>
<dbReference type="EMBL" id="JAHFXF010000742">
    <property type="protein sequence ID" value="KAG9683072.1"/>
    <property type="molecule type" value="Genomic_DNA"/>
</dbReference>
<evidence type="ECO:0000256" key="6">
    <source>
        <dbReference type="ARBA" id="ARBA00022771"/>
    </source>
</evidence>
<feature type="region of interest" description="Disordered" evidence="10">
    <location>
        <begin position="67"/>
        <end position="95"/>
    </location>
</feature>
<evidence type="ECO:0000256" key="7">
    <source>
        <dbReference type="ARBA" id="ARBA00022786"/>
    </source>
</evidence>
<evidence type="ECO:0000256" key="5">
    <source>
        <dbReference type="ARBA" id="ARBA00022737"/>
    </source>
</evidence>
<feature type="domain" description="RING-type" evidence="12">
    <location>
        <begin position="143"/>
        <end position="374"/>
    </location>
</feature>
<comment type="caution">
    <text evidence="13">The sequence shown here is derived from an EMBL/GenBank/DDBJ whole genome shotgun (WGS) entry which is preliminary data.</text>
</comment>
<comment type="catalytic activity">
    <reaction evidence="1">
        <text>[E2 ubiquitin-conjugating enzyme]-S-ubiquitinyl-L-cysteine + [acceptor protein]-L-lysine = [E2 ubiquitin-conjugating enzyme]-L-cysteine + [acceptor protein]-N(6)-ubiquitinyl-L-lysine.</text>
        <dbReference type="EC" id="2.3.2.31"/>
    </reaction>
</comment>
<keyword evidence="7" id="KW-0833">Ubl conjugation pathway</keyword>
<dbReference type="OrthoDB" id="1431934at2759"/>
<dbReference type="Pfam" id="PF01485">
    <property type="entry name" value="IBR"/>
    <property type="match status" value="1"/>
</dbReference>
<evidence type="ECO:0000259" key="12">
    <source>
        <dbReference type="PROSITE" id="PS51873"/>
    </source>
</evidence>
<dbReference type="Gene3D" id="3.30.40.10">
    <property type="entry name" value="Zinc/RING finger domain, C3HC4 (zinc finger)"/>
    <property type="match status" value="1"/>
</dbReference>
<dbReference type="InterPro" id="IPR031127">
    <property type="entry name" value="E3_UB_ligase_RBR"/>
</dbReference>